<dbReference type="EMBL" id="HBUE01286460">
    <property type="protein sequence ID" value="CAG6571747.1"/>
    <property type="molecule type" value="Transcribed_RNA"/>
</dbReference>
<proteinExistence type="predicted"/>
<dbReference type="EMBL" id="HBUE01180854">
    <property type="protein sequence ID" value="CAG6520181.1"/>
    <property type="molecule type" value="Transcribed_RNA"/>
</dbReference>
<sequence>MFHGMHTSGGIMCGIGFSSIHQNALPKRNTQFRYLQHHHPRHPIAIGNRRRYKTYTHKHTRRDSIGLINQPGIVECTANTLTDRALAMVYGEVSHYSVEKI</sequence>
<accession>A0A8D8NNH3</accession>
<reference evidence="1" key="1">
    <citation type="submission" date="2021-05" db="EMBL/GenBank/DDBJ databases">
        <authorList>
            <person name="Alioto T."/>
            <person name="Alioto T."/>
            <person name="Gomez Garrido J."/>
        </authorList>
    </citation>
    <scope>NUCLEOTIDE SEQUENCE</scope>
</reference>
<name>A0A8D8NNH3_CULPI</name>
<dbReference type="AlphaFoldDB" id="A0A8D8NNH3"/>
<organism evidence="1">
    <name type="scientific">Culex pipiens</name>
    <name type="common">House mosquito</name>
    <dbReference type="NCBI Taxonomy" id="7175"/>
    <lineage>
        <taxon>Eukaryota</taxon>
        <taxon>Metazoa</taxon>
        <taxon>Ecdysozoa</taxon>
        <taxon>Arthropoda</taxon>
        <taxon>Hexapoda</taxon>
        <taxon>Insecta</taxon>
        <taxon>Pterygota</taxon>
        <taxon>Neoptera</taxon>
        <taxon>Endopterygota</taxon>
        <taxon>Diptera</taxon>
        <taxon>Nematocera</taxon>
        <taxon>Culicoidea</taxon>
        <taxon>Culicidae</taxon>
        <taxon>Culicinae</taxon>
        <taxon>Culicini</taxon>
        <taxon>Culex</taxon>
        <taxon>Culex</taxon>
    </lineage>
</organism>
<evidence type="ECO:0000313" key="1">
    <source>
        <dbReference type="EMBL" id="CAG6571747.1"/>
    </source>
</evidence>
<protein>
    <submittedName>
        <fullName evidence="1">(northern house mosquito) hypothetical protein</fullName>
    </submittedName>
</protein>